<feature type="compositionally biased region" description="Basic residues" evidence="1">
    <location>
        <begin position="38"/>
        <end position="49"/>
    </location>
</feature>
<dbReference type="Proteomes" id="UP000472372">
    <property type="component" value="Chromosome 2"/>
</dbReference>
<evidence type="ECO:0000313" key="3">
    <source>
        <dbReference type="Proteomes" id="UP000472372"/>
    </source>
</evidence>
<feature type="region of interest" description="Disordered" evidence="1">
    <location>
        <begin position="29"/>
        <end position="112"/>
    </location>
</feature>
<accession>A0A6S6VFL6</accession>
<dbReference type="AlphaFoldDB" id="A0A6S6VFL6"/>
<organism evidence="2 3">
    <name type="scientific">Pyrenophora teres f. teres</name>
    <dbReference type="NCBI Taxonomy" id="97479"/>
    <lineage>
        <taxon>Eukaryota</taxon>
        <taxon>Fungi</taxon>
        <taxon>Dikarya</taxon>
        <taxon>Ascomycota</taxon>
        <taxon>Pezizomycotina</taxon>
        <taxon>Dothideomycetes</taxon>
        <taxon>Pleosporomycetidae</taxon>
        <taxon>Pleosporales</taxon>
        <taxon>Pleosporineae</taxon>
        <taxon>Pleosporaceae</taxon>
        <taxon>Pyrenophora</taxon>
    </lineage>
</organism>
<protein>
    <submittedName>
        <fullName evidence="2">Uncharacterized protein</fullName>
    </submittedName>
</protein>
<proteinExistence type="predicted"/>
<gene>
    <name evidence="2" type="ORF">PTTW11_01737</name>
</gene>
<evidence type="ECO:0000256" key="1">
    <source>
        <dbReference type="SAM" id="MobiDB-lite"/>
    </source>
</evidence>
<evidence type="ECO:0000313" key="2">
    <source>
        <dbReference type="EMBL" id="CAE7008735.1"/>
    </source>
</evidence>
<reference evidence="2" key="1">
    <citation type="submission" date="2021-02" db="EMBL/GenBank/DDBJ databases">
        <authorList>
            <person name="Syme A R."/>
            <person name="Syme A R."/>
            <person name="Moolhuijzen P."/>
        </authorList>
    </citation>
    <scope>NUCLEOTIDE SEQUENCE</scope>
    <source>
        <strain evidence="2">W1-1</strain>
    </source>
</reference>
<name>A0A6S6VFL6_9PLEO</name>
<dbReference type="EMBL" id="HG992978">
    <property type="protein sequence ID" value="CAE7008735.1"/>
    <property type="molecule type" value="Genomic_DNA"/>
</dbReference>
<sequence length="267" mass="30526">MFNTPFSHDPFRRLPIPAPFSYANYLVPQPHLSSSPPPHRRTHRYRPHRPSFYTDAESHPSDQDDTQEDSYYMDTTTPSDNPFPDRPTHRRRHQWTPDTTATPTPPDLLDMDSEFRRTSIRLPRKAGEKLDRDTILILPPTLTRLRVHMRSPPYSGGGGSTTNALHVLVAGDMRFRDVVRQLIGARMRGQGEVRAFVRMRGAWVEPGAVRVSEVVEQGRWVVDERGEVVIKIEVGVGSGVEKEGRERGRSGMKAWERETGRAWEIRG</sequence>